<feature type="coiled-coil region" evidence="1">
    <location>
        <begin position="66"/>
        <end position="93"/>
    </location>
</feature>
<feature type="transmembrane region" description="Helical" evidence="2">
    <location>
        <begin position="181"/>
        <end position="202"/>
    </location>
</feature>
<evidence type="ECO:0000313" key="3">
    <source>
        <dbReference type="EMBL" id="MFC4198071.1"/>
    </source>
</evidence>
<feature type="transmembrane region" description="Helical" evidence="2">
    <location>
        <begin position="214"/>
        <end position="233"/>
    </location>
</feature>
<evidence type="ECO:0000256" key="2">
    <source>
        <dbReference type="SAM" id="Phobius"/>
    </source>
</evidence>
<keyword evidence="1" id="KW-0175">Coiled coil</keyword>
<reference evidence="4" key="1">
    <citation type="journal article" date="2019" name="Int. J. Syst. Evol. Microbiol.">
        <title>The Global Catalogue of Microorganisms (GCM) 10K type strain sequencing project: providing services to taxonomists for standard genome sequencing and annotation.</title>
        <authorList>
            <consortium name="The Broad Institute Genomics Platform"/>
            <consortium name="The Broad Institute Genome Sequencing Center for Infectious Disease"/>
            <person name="Wu L."/>
            <person name="Ma J."/>
        </authorList>
    </citation>
    <scope>NUCLEOTIDE SEQUENCE [LARGE SCALE GENOMIC DNA]</scope>
    <source>
        <strain evidence="4">CCM 8689</strain>
    </source>
</reference>
<dbReference type="RefSeq" id="WP_378961849.1">
    <property type="nucleotide sequence ID" value="NZ_JBHRXC010000016.1"/>
</dbReference>
<keyword evidence="2" id="KW-0472">Membrane</keyword>
<sequence>MPLNRISETDLQAYKNDLSDTEKSATELFSNLKKLKNRFKLNEAEFIRFKYILAKKRLENDYLLKKEHWDSEISELKKQFKQLDNRIIAAEQKLKHGIPEDLLIMEKLITEQEAIVSDQEKLNLAEAELIAHVRNIDIEYGKEQEKLSQLNTQKSINNNNEITPVELSIDKAEKEIRLKSTFVAVIPILIIPLLADFLGSLIGLQKAIKPGHQIIIGHYLFFIALILTEIFLADKIRIRISRLFAVHYLKDSFLKLQQSFNDNKAEISRLEKSQQFKISDLENMID</sequence>
<dbReference type="Proteomes" id="UP001595792">
    <property type="component" value="Unassembled WGS sequence"/>
</dbReference>
<evidence type="ECO:0000256" key="1">
    <source>
        <dbReference type="SAM" id="Coils"/>
    </source>
</evidence>
<gene>
    <name evidence="3" type="ORF">ACFOUY_15300</name>
</gene>
<keyword evidence="4" id="KW-1185">Reference proteome</keyword>
<keyword evidence="2" id="KW-0812">Transmembrane</keyword>
<organism evidence="3 4">
    <name type="scientific">Pedobacter jamesrossensis</name>
    <dbReference type="NCBI Taxonomy" id="1908238"/>
    <lineage>
        <taxon>Bacteria</taxon>
        <taxon>Pseudomonadati</taxon>
        <taxon>Bacteroidota</taxon>
        <taxon>Sphingobacteriia</taxon>
        <taxon>Sphingobacteriales</taxon>
        <taxon>Sphingobacteriaceae</taxon>
        <taxon>Pedobacter</taxon>
    </lineage>
</organism>
<accession>A0ABV8NML0</accession>
<dbReference type="EMBL" id="JBHSBY010000133">
    <property type="protein sequence ID" value="MFC4198071.1"/>
    <property type="molecule type" value="Genomic_DNA"/>
</dbReference>
<evidence type="ECO:0000313" key="4">
    <source>
        <dbReference type="Proteomes" id="UP001595792"/>
    </source>
</evidence>
<protein>
    <submittedName>
        <fullName evidence="3">Uncharacterized protein</fullName>
    </submittedName>
</protein>
<proteinExistence type="predicted"/>
<name>A0ABV8NML0_9SPHI</name>
<comment type="caution">
    <text evidence="3">The sequence shown here is derived from an EMBL/GenBank/DDBJ whole genome shotgun (WGS) entry which is preliminary data.</text>
</comment>
<keyword evidence="2" id="KW-1133">Transmembrane helix</keyword>